<evidence type="ECO:0000313" key="2">
    <source>
        <dbReference type="Proteomes" id="UP001205486"/>
    </source>
</evidence>
<comment type="caution">
    <text evidence="1">The sequence shown here is derived from an EMBL/GenBank/DDBJ whole genome shotgun (WGS) entry which is preliminary data.</text>
</comment>
<organism evidence="1 2">
    <name type="scientific">Nitrobacter winogradskyi</name>
    <name type="common">Nitrobacter agilis</name>
    <dbReference type="NCBI Taxonomy" id="913"/>
    <lineage>
        <taxon>Bacteria</taxon>
        <taxon>Pseudomonadati</taxon>
        <taxon>Pseudomonadota</taxon>
        <taxon>Alphaproteobacteria</taxon>
        <taxon>Hyphomicrobiales</taxon>
        <taxon>Nitrobacteraceae</taxon>
        <taxon>Nitrobacter</taxon>
    </lineage>
</organism>
<dbReference type="Proteomes" id="UP001205486">
    <property type="component" value="Unassembled WGS sequence"/>
</dbReference>
<protein>
    <submittedName>
        <fullName evidence="1">Uncharacterized protein</fullName>
    </submittedName>
</protein>
<sequence length="30" mass="3510">MWDTIPKWVRYGASVSVVILVAIAIWYMIQ</sequence>
<dbReference type="EMBL" id="JALJZS010000001">
    <property type="protein sequence ID" value="MCP1997646.1"/>
    <property type="molecule type" value="Genomic_DNA"/>
</dbReference>
<gene>
    <name evidence="1" type="ORF">J2S34_000068</name>
</gene>
<accession>A0ACC6ADE5</accession>
<proteinExistence type="predicted"/>
<evidence type="ECO:0000313" key="1">
    <source>
        <dbReference type="EMBL" id="MCP1997646.1"/>
    </source>
</evidence>
<keyword evidence="2" id="KW-1185">Reference proteome</keyword>
<name>A0ACC6ADE5_NITWI</name>
<reference evidence="1" key="1">
    <citation type="submission" date="2022-03" db="EMBL/GenBank/DDBJ databases">
        <title>Interactions between chemoautotrophic and heterotrophic bacteria.</title>
        <authorList>
            <person name="Santoro A."/>
        </authorList>
    </citation>
    <scope>NUCLEOTIDE SEQUENCE</scope>
    <source>
        <strain evidence="1">Nb-106</strain>
    </source>
</reference>